<evidence type="ECO:0000256" key="1">
    <source>
        <dbReference type="SAM" id="MobiDB-lite"/>
    </source>
</evidence>
<comment type="caution">
    <text evidence="3">The sequence shown here is derived from an EMBL/GenBank/DDBJ whole genome shotgun (WGS) entry which is preliminary data.</text>
</comment>
<gene>
    <name evidence="3" type="ORF">J437_LFUL001704</name>
</gene>
<accession>A0A8K0K4J0</accession>
<dbReference type="AlphaFoldDB" id="A0A8K0K4J0"/>
<proteinExistence type="predicted"/>
<evidence type="ECO:0000259" key="2">
    <source>
        <dbReference type="Pfam" id="PF13843"/>
    </source>
</evidence>
<reference evidence="3" key="2">
    <citation type="submission" date="2017-10" db="EMBL/GenBank/DDBJ databases">
        <title>Ladona fulva Genome sequencing and assembly.</title>
        <authorList>
            <person name="Murali S."/>
            <person name="Richards S."/>
            <person name="Bandaranaike D."/>
            <person name="Bellair M."/>
            <person name="Blankenburg K."/>
            <person name="Chao H."/>
            <person name="Dinh H."/>
            <person name="Doddapaneni H."/>
            <person name="Dugan-Rocha S."/>
            <person name="Elkadiri S."/>
            <person name="Gnanaolivu R."/>
            <person name="Hernandez B."/>
            <person name="Skinner E."/>
            <person name="Javaid M."/>
            <person name="Lee S."/>
            <person name="Li M."/>
            <person name="Ming W."/>
            <person name="Munidasa M."/>
            <person name="Muniz J."/>
            <person name="Nguyen L."/>
            <person name="Hughes D."/>
            <person name="Osuji N."/>
            <person name="Pu L.-L."/>
            <person name="Puazo M."/>
            <person name="Qu C."/>
            <person name="Quiroz J."/>
            <person name="Raj R."/>
            <person name="Weissenberger G."/>
            <person name="Xin Y."/>
            <person name="Zou X."/>
            <person name="Han Y."/>
            <person name="Worley K."/>
            <person name="Muzny D."/>
            <person name="Gibbs R."/>
        </authorList>
    </citation>
    <scope>NUCLEOTIDE SEQUENCE</scope>
    <source>
        <strain evidence="3">Sampled in the wild</strain>
    </source>
</reference>
<dbReference type="OrthoDB" id="6740508at2759"/>
<name>A0A8K0K4J0_LADFU</name>
<dbReference type="Proteomes" id="UP000792457">
    <property type="component" value="Unassembled WGS sequence"/>
</dbReference>
<dbReference type="PANTHER" id="PTHR46599">
    <property type="entry name" value="PIGGYBAC TRANSPOSABLE ELEMENT-DERIVED PROTEIN 4"/>
    <property type="match status" value="1"/>
</dbReference>
<feature type="region of interest" description="Disordered" evidence="1">
    <location>
        <begin position="179"/>
        <end position="224"/>
    </location>
</feature>
<keyword evidence="4" id="KW-1185">Reference proteome</keyword>
<dbReference type="Pfam" id="PF13843">
    <property type="entry name" value="DDE_Tnp_1_7"/>
    <property type="match status" value="1"/>
</dbReference>
<sequence length="224" mass="25718">MWRGRLYFRQYIKTKKHKYGIKLYLLCEPNGFVLNQIVYLGSRDAELGGKGCTQKVVKELTRDYFHSGHAVYMDSYYNSLELTQDLLRSKTLVTGTLSLARKGNPLEVVSRKLKKGEIISRLDIRSNFRKTQTLKEVAKALIRTCLERVQLKICPCTREPVVRCTSRTPLHTVALRSTARTSSYTVRSSGGTRRRDLRRLPSTAEPRITRRWRGPAGGRPVTEQ</sequence>
<dbReference type="InterPro" id="IPR029526">
    <property type="entry name" value="PGBD"/>
</dbReference>
<evidence type="ECO:0000313" key="3">
    <source>
        <dbReference type="EMBL" id="KAG8227160.1"/>
    </source>
</evidence>
<dbReference type="EMBL" id="KZ308312">
    <property type="protein sequence ID" value="KAG8227160.1"/>
    <property type="molecule type" value="Genomic_DNA"/>
</dbReference>
<feature type="domain" description="PiggyBac transposable element-derived protein" evidence="2">
    <location>
        <begin position="2"/>
        <end position="123"/>
    </location>
</feature>
<protein>
    <recommendedName>
        <fullName evidence="2">PiggyBac transposable element-derived protein domain-containing protein</fullName>
    </recommendedName>
</protein>
<dbReference type="PANTHER" id="PTHR46599:SF3">
    <property type="entry name" value="PIGGYBAC TRANSPOSABLE ELEMENT-DERIVED PROTEIN 4"/>
    <property type="match status" value="1"/>
</dbReference>
<organism evidence="3 4">
    <name type="scientific">Ladona fulva</name>
    <name type="common">Scarce chaser dragonfly</name>
    <name type="synonym">Libellula fulva</name>
    <dbReference type="NCBI Taxonomy" id="123851"/>
    <lineage>
        <taxon>Eukaryota</taxon>
        <taxon>Metazoa</taxon>
        <taxon>Ecdysozoa</taxon>
        <taxon>Arthropoda</taxon>
        <taxon>Hexapoda</taxon>
        <taxon>Insecta</taxon>
        <taxon>Pterygota</taxon>
        <taxon>Palaeoptera</taxon>
        <taxon>Odonata</taxon>
        <taxon>Epiprocta</taxon>
        <taxon>Anisoptera</taxon>
        <taxon>Libelluloidea</taxon>
        <taxon>Libellulidae</taxon>
        <taxon>Ladona</taxon>
    </lineage>
</organism>
<feature type="compositionally biased region" description="Polar residues" evidence="1">
    <location>
        <begin position="179"/>
        <end position="191"/>
    </location>
</feature>
<evidence type="ECO:0000313" key="4">
    <source>
        <dbReference type="Proteomes" id="UP000792457"/>
    </source>
</evidence>
<reference evidence="3" key="1">
    <citation type="submission" date="2013-04" db="EMBL/GenBank/DDBJ databases">
        <authorList>
            <person name="Qu J."/>
            <person name="Murali S.C."/>
            <person name="Bandaranaike D."/>
            <person name="Bellair M."/>
            <person name="Blankenburg K."/>
            <person name="Chao H."/>
            <person name="Dinh H."/>
            <person name="Doddapaneni H."/>
            <person name="Downs B."/>
            <person name="Dugan-Rocha S."/>
            <person name="Elkadiri S."/>
            <person name="Gnanaolivu R.D."/>
            <person name="Hernandez B."/>
            <person name="Javaid M."/>
            <person name="Jayaseelan J.C."/>
            <person name="Lee S."/>
            <person name="Li M."/>
            <person name="Ming W."/>
            <person name="Munidasa M."/>
            <person name="Muniz J."/>
            <person name="Nguyen L."/>
            <person name="Ongeri F."/>
            <person name="Osuji N."/>
            <person name="Pu L.-L."/>
            <person name="Puazo M."/>
            <person name="Qu C."/>
            <person name="Quiroz J."/>
            <person name="Raj R."/>
            <person name="Weissenberger G."/>
            <person name="Xin Y."/>
            <person name="Zou X."/>
            <person name="Han Y."/>
            <person name="Richards S."/>
            <person name="Worley K."/>
            <person name="Muzny D."/>
            <person name="Gibbs R."/>
        </authorList>
    </citation>
    <scope>NUCLEOTIDE SEQUENCE</scope>
    <source>
        <strain evidence="3">Sampled in the wild</strain>
    </source>
</reference>